<evidence type="ECO:0000313" key="2">
    <source>
        <dbReference type="EMBL" id="MFB9822921.1"/>
    </source>
</evidence>
<name>A0ABD5MGE8_9EURY</name>
<organism evidence="2 3">
    <name type="scientific">Halobaculum roseum</name>
    <dbReference type="NCBI Taxonomy" id="2175149"/>
    <lineage>
        <taxon>Archaea</taxon>
        <taxon>Methanobacteriati</taxon>
        <taxon>Methanobacteriota</taxon>
        <taxon>Stenosarchaea group</taxon>
        <taxon>Halobacteria</taxon>
        <taxon>Halobacteriales</taxon>
        <taxon>Haloferacaceae</taxon>
        <taxon>Halobaculum</taxon>
    </lineage>
</organism>
<feature type="compositionally biased region" description="Polar residues" evidence="1">
    <location>
        <begin position="10"/>
        <end position="22"/>
    </location>
</feature>
<gene>
    <name evidence="2" type="ORF">ACFFOL_01800</name>
</gene>
<proteinExistence type="predicted"/>
<dbReference type="GeneID" id="67212254"/>
<feature type="region of interest" description="Disordered" evidence="1">
    <location>
        <begin position="1"/>
        <end position="73"/>
    </location>
</feature>
<feature type="compositionally biased region" description="Acidic residues" evidence="1">
    <location>
        <begin position="48"/>
        <end position="58"/>
    </location>
</feature>
<sequence length="182" mass="19927">MLLAGCLGSEDSTNDNSNSGASNEAGDSGSDPVDESTPTPRPDRDGDGIPDAEDDFPDDPSYSVLLDETSDTRQIPEDEWYQWNFELNEQAVLSYDFVVRSGPAIDAILTDDTEYDQLQEGNRFRYYSEGSVMDDEGGQVTTTLAPGTYHLVLDNSDAGEAQPPTNFDDDIAEVEIEIQILQ</sequence>
<protein>
    <submittedName>
        <fullName evidence="2">Uncharacterized protein</fullName>
    </submittedName>
</protein>
<dbReference type="Proteomes" id="UP001589595">
    <property type="component" value="Unassembled WGS sequence"/>
</dbReference>
<dbReference type="RefSeq" id="WP_222922004.1">
    <property type="nucleotide sequence ID" value="NZ_CP082286.1"/>
</dbReference>
<keyword evidence="3" id="KW-1185">Reference proteome</keyword>
<accession>A0ABD5MGE8</accession>
<dbReference type="AlphaFoldDB" id="A0ABD5MGE8"/>
<comment type="caution">
    <text evidence="2">The sequence shown here is derived from an EMBL/GenBank/DDBJ whole genome shotgun (WGS) entry which is preliminary data.</text>
</comment>
<evidence type="ECO:0000313" key="3">
    <source>
        <dbReference type="Proteomes" id="UP001589595"/>
    </source>
</evidence>
<evidence type="ECO:0000256" key="1">
    <source>
        <dbReference type="SAM" id="MobiDB-lite"/>
    </source>
</evidence>
<dbReference type="EMBL" id="JBHMAJ010000001">
    <property type="protein sequence ID" value="MFB9822921.1"/>
    <property type="molecule type" value="Genomic_DNA"/>
</dbReference>
<reference evidence="2" key="1">
    <citation type="submission" date="2024-09" db="EMBL/GenBank/DDBJ databases">
        <authorList>
            <person name="Sun Q."/>
        </authorList>
    </citation>
    <scope>NUCLEOTIDE SEQUENCE [LARGE SCALE GENOMIC DNA]</scope>
    <source>
        <strain evidence="2">JCM 31273</strain>
    </source>
</reference>